<protein>
    <submittedName>
        <fullName evidence="1">Uncharacterized protein</fullName>
    </submittedName>
</protein>
<accession>A0ABD0MAE2</accession>
<dbReference type="AlphaFoldDB" id="A0ABD0MAE2"/>
<organism evidence="1 2">
    <name type="scientific">Batillaria attramentaria</name>
    <dbReference type="NCBI Taxonomy" id="370345"/>
    <lineage>
        <taxon>Eukaryota</taxon>
        <taxon>Metazoa</taxon>
        <taxon>Spiralia</taxon>
        <taxon>Lophotrochozoa</taxon>
        <taxon>Mollusca</taxon>
        <taxon>Gastropoda</taxon>
        <taxon>Caenogastropoda</taxon>
        <taxon>Sorbeoconcha</taxon>
        <taxon>Cerithioidea</taxon>
        <taxon>Batillariidae</taxon>
        <taxon>Batillaria</taxon>
    </lineage>
</organism>
<dbReference type="EMBL" id="JACVVK020000002">
    <property type="protein sequence ID" value="KAK7508404.1"/>
    <property type="molecule type" value="Genomic_DNA"/>
</dbReference>
<evidence type="ECO:0000313" key="2">
    <source>
        <dbReference type="Proteomes" id="UP001519460"/>
    </source>
</evidence>
<keyword evidence="2" id="KW-1185">Reference proteome</keyword>
<sequence length="96" mass="10839">MPSRKKLSEKLDQQQATKLAATEIAYVPHIACRVEEGSFQGRPIHRRKIRDTFLTSVTHKPSHAYNVPLLLKLFLHAGDTCGTVCELVSFSFFIIV</sequence>
<reference evidence="1 2" key="1">
    <citation type="journal article" date="2023" name="Sci. Data">
        <title>Genome assembly of the Korean intertidal mud-creeper Batillaria attramentaria.</title>
        <authorList>
            <person name="Patra A.K."/>
            <person name="Ho P.T."/>
            <person name="Jun S."/>
            <person name="Lee S.J."/>
            <person name="Kim Y."/>
            <person name="Won Y.J."/>
        </authorList>
    </citation>
    <scope>NUCLEOTIDE SEQUENCE [LARGE SCALE GENOMIC DNA]</scope>
    <source>
        <strain evidence="1">Wonlab-2016</strain>
    </source>
</reference>
<evidence type="ECO:0000313" key="1">
    <source>
        <dbReference type="EMBL" id="KAK7508404.1"/>
    </source>
</evidence>
<proteinExistence type="predicted"/>
<dbReference type="Proteomes" id="UP001519460">
    <property type="component" value="Unassembled WGS sequence"/>
</dbReference>
<gene>
    <name evidence="1" type="ORF">BaRGS_00000643</name>
</gene>
<comment type="caution">
    <text evidence="1">The sequence shown here is derived from an EMBL/GenBank/DDBJ whole genome shotgun (WGS) entry which is preliminary data.</text>
</comment>
<name>A0ABD0MAE2_9CAEN</name>